<dbReference type="GO" id="GO:0009003">
    <property type="term" value="F:signal peptidase activity"/>
    <property type="evidence" value="ECO:0007669"/>
    <property type="project" value="UniProtKB-EC"/>
</dbReference>
<gene>
    <name evidence="8" type="primary">lepB</name>
    <name evidence="8" type="ORF">MQN93_14580</name>
</gene>
<evidence type="ECO:0000256" key="6">
    <source>
        <dbReference type="RuleBase" id="RU362042"/>
    </source>
</evidence>
<keyword evidence="6" id="KW-0645">Protease</keyword>
<evidence type="ECO:0000256" key="4">
    <source>
        <dbReference type="ARBA" id="ARBA00013208"/>
    </source>
</evidence>
<dbReference type="EMBL" id="JALDAX010000005">
    <property type="protein sequence ID" value="MCI3240942.1"/>
    <property type="molecule type" value="Genomic_DNA"/>
</dbReference>
<dbReference type="RefSeq" id="WP_242709814.1">
    <property type="nucleotide sequence ID" value="NZ_JALDAX010000005.1"/>
</dbReference>
<reference evidence="8" key="1">
    <citation type="submission" date="2022-03" db="EMBL/GenBank/DDBJ databases">
        <title>Streptomyces 7R015 and 7R016 isolated from Barleria lupulina in Thailand.</title>
        <authorList>
            <person name="Kanchanasin P."/>
            <person name="Phongsopitanun W."/>
            <person name="Tanasupawat S."/>
        </authorList>
    </citation>
    <scope>NUCLEOTIDE SEQUENCE</scope>
    <source>
        <strain evidence="8">7R016</strain>
    </source>
</reference>
<dbReference type="NCBIfam" id="TIGR02227">
    <property type="entry name" value="sigpep_I_bact"/>
    <property type="match status" value="1"/>
</dbReference>
<dbReference type="Gene3D" id="2.10.109.10">
    <property type="entry name" value="Umud Fragment, subunit A"/>
    <property type="match status" value="1"/>
</dbReference>
<keyword evidence="5 6" id="KW-0378">Hydrolase</keyword>
<dbReference type="InterPro" id="IPR019533">
    <property type="entry name" value="Peptidase_S26"/>
</dbReference>
<keyword evidence="6" id="KW-0812">Transmembrane</keyword>
<organism evidence="8 9">
    <name type="scientific">Streptomyces spinosisporus</name>
    <dbReference type="NCBI Taxonomy" id="2927582"/>
    <lineage>
        <taxon>Bacteria</taxon>
        <taxon>Bacillati</taxon>
        <taxon>Actinomycetota</taxon>
        <taxon>Actinomycetes</taxon>
        <taxon>Kitasatosporales</taxon>
        <taxon>Streptomycetaceae</taxon>
        <taxon>Streptomyces</taxon>
    </lineage>
</organism>
<dbReference type="InterPro" id="IPR000223">
    <property type="entry name" value="Pept_S26A_signal_pept_1"/>
</dbReference>
<accession>A0ABS9XJ69</accession>
<dbReference type="PROSITE" id="PS00761">
    <property type="entry name" value="SPASE_I_3"/>
    <property type="match status" value="1"/>
</dbReference>
<keyword evidence="6" id="KW-0472">Membrane</keyword>
<dbReference type="PRINTS" id="PR00727">
    <property type="entry name" value="LEADERPTASE"/>
</dbReference>
<dbReference type="Pfam" id="PF10502">
    <property type="entry name" value="Peptidase_S26"/>
    <property type="match status" value="1"/>
</dbReference>
<feature type="domain" description="Peptidase S26" evidence="7">
    <location>
        <begin position="20"/>
        <end position="173"/>
    </location>
</feature>
<evidence type="ECO:0000256" key="1">
    <source>
        <dbReference type="ARBA" id="ARBA00000677"/>
    </source>
</evidence>
<keyword evidence="9" id="KW-1185">Reference proteome</keyword>
<dbReference type="SUPFAM" id="SSF51306">
    <property type="entry name" value="LexA/Signal peptidase"/>
    <property type="match status" value="1"/>
</dbReference>
<evidence type="ECO:0000313" key="8">
    <source>
        <dbReference type="EMBL" id="MCI3240942.1"/>
    </source>
</evidence>
<evidence type="ECO:0000256" key="2">
    <source>
        <dbReference type="ARBA" id="ARBA00004401"/>
    </source>
</evidence>
<dbReference type="Proteomes" id="UP001165270">
    <property type="component" value="Unassembled WGS sequence"/>
</dbReference>
<feature type="transmembrane region" description="Helical" evidence="6">
    <location>
        <begin position="181"/>
        <end position="207"/>
    </location>
</feature>
<keyword evidence="6" id="KW-1133">Transmembrane helix</keyword>
<dbReference type="PANTHER" id="PTHR43390:SF1">
    <property type="entry name" value="CHLOROPLAST PROCESSING PEPTIDASE"/>
    <property type="match status" value="1"/>
</dbReference>
<dbReference type="InterPro" id="IPR019758">
    <property type="entry name" value="Pept_S26A_signal_pept_1_CS"/>
</dbReference>
<dbReference type="EC" id="3.4.21.89" evidence="4 6"/>
<evidence type="ECO:0000313" key="9">
    <source>
        <dbReference type="Proteomes" id="UP001165270"/>
    </source>
</evidence>
<proteinExistence type="inferred from homology"/>
<evidence type="ECO:0000256" key="5">
    <source>
        <dbReference type="ARBA" id="ARBA00022801"/>
    </source>
</evidence>
<comment type="caution">
    <text evidence="8">The sequence shown here is derived from an EMBL/GenBank/DDBJ whole genome shotgun (WGS) entry which is preliminary data.</text>
</comment>
<comment type="catalytic activity">
    <reaction evidence="1 6">
        <text>Cleavage of hydrophobic, N-terminal signal or leader sequences from secreted and periplasmic proteins.</text>
        <dbReference type="EC" id="3.4.21.89"/>
    </reaction>
</comment>
<evidence type="ECO:0000256" key="3">
    <source>
        <dbReference type="ARBA" id="ARBA00009370"/>
    </source>
</evidence>
<dbReference type="PANTHER" id="PTHR43390">
    <property type="entry name" value="SIGNAL PEPTIDASE I"/>
    <property type="match status" value="1"/>
</dbReference>
<dbReference type="CDD" id="cd06530">
    <property type="entry name" value="S26_SPase_I"/>
    <property type="match status" value="1"/>
</dbReference>
<comment type="subcellular location">
    <subcellularLocation>
        <location evidence="2">Cell membrane</location>
        <topology evidence="2">Single-pass type II membrane protein</topology>
    </subcellularLocation>
    <subcellularLocation>
        <location evidence="6">Membrane</location>
        <topology evidence="6">Single-pass type II membrane protein</topology>
    </subcellularLocation>
</comment>
<evidence type="ECO:0000259" key="7">
    <source>
        <dbReference type="Pfam" id="PF10502"/>
    </source>
</evidence>
<comment type="similarity">
    <text evidence="3 6">Belongs to the peptidase S26 family.</text>
</comment>
<name>A0ABS9XJ69_9ACTN</name>
<dbReference type="InterPro" id="IPR036286">
    <property type="entry name" value="LexA/Signal_pep-like_sf"/>
</dbReference>
<feature type="transmembrane region" description="Helical" evidence="6">
    <location>
        <begin position="7"/>
        <end position="33"/>
    </location>
</feature>
<protein>
    <recommendedName>
        <fullName evidence="4 6">Signal peptidase I</fullName>
        <ecNumber evidence="4 6">3.4.21.89</ecNumber>
    </recommendedName>
</protein>
<sequence length="223" mass="23532">MSRARKLGIWAGVLGPLGVVLAVGAVVALWTGFHGSTVSSTSMSPTYKRGQQLIYERVNGTEVRRGDVVLYSAPDRYGFGAPLMQRVIGVGGDHVVCCTGQGGKERLTVNGKPLDEPYVADGIADGVGRRYDVQVPRGRLFVLGDHRTNSMDSRFFAADHDGTVPVSAVRGRVTDDYAVPALLGVGALVGLLLTLTGFGLGIAAVAVRKRVVVPPPPPWAVQV</sequence>
<comment type="caution">
    <text evidence="6">Lacks conserved residue(s) required for the propagation of feature annotation.</text>
</comment>